<feature type="compositionally biased region" description="Low complexity" evidence="1">
    <location>
        <begin position="49"/>
        <end position="60"/>
    </location>
</feature>
<accession>A0AAE1DV80</accession>
<dbReference type="AlphaFoldDB" id="A0AAE1DV80"/>
<comment type="caution">
    <text evidence="2">The sequence shown here is derived from an EMBL/GenBank/DDBJ whole genome shotgun (WGS) entry which is preliminary data.</text>
</comment>
<protein>
    <submittedName>
        <fullName evidence="2">Uncharacterized protein</fullName>
    </submittedName>
</protein>
<dbReference type="Proteomes" id="UP001283361">
    <property type="component" value="Unassembled WGS sequence"/>
</dbReference>
<sequence>MHLVHSFHSYSNITSRTFHNNHQQLQRHYQSGVPQRLAAARATLPAKRSTTLAATATSPAERSTTTSSYSNIAGTATTSAAIKSDLAISSGRLLFDYQAIKEDERGDCGERGGVSCRSWARTTRTCS</sequence>
<reference evidence="2" key="1">
    <citation type="journal article" date="2023" name="G3 (Bethesda)">
        <title>A reference genome for the long-term kleptoplast-retaining sea slug Elysia crispata morphotype clarki.</title>
        <authorList>
            <person name="Eastman K.E."/>
            <person name="Pendleton A.L."/>
            <person name="Shaikh M.A."/>
            <person name="Suttiyut T."/>
            <person name="Ogas R."/>
            <person name="Tomko P."/>
            <person name="Gavelis G."/>
            <person name="Widhalm J.R."/>
            <person name="Wisecaver J.H."/>
        </authorList>
    </citation>
    <scope>NUCLEOTIDE SEQUENCE</scope>
    <source>
        <strain evidence="2">ECLA1</strain>
    </source>
</reference>
<evidence type="ECO:0000313" key="2">
    <source>
        <dbReference type="EMBL" id="KAK3784199.1"/>
    </source>
</evidence>
<gene>
    <name evidence="2" type="ORF">RRG08_001507</name>
</gene>
<feature type="region of interest" description="Disordered" evidence="1">
    <location>
        <begin position="23"/>
        <end position="68"/>
    </location>
</feature>
<organism evidence="2 3">
    <name type="scientific">Elysia crispata</name>
    <name type="common">lettuce slug</name>
    <dbReference type="NCBI Taxonomy" id="231223"/>
    <lineage>
        <taxon>Eukaryota</taxon>
        <taxon>Metazoa</taxon>
        <taxon>Spiralia</taxon>
        <taxon>Lophotrochozoa</taxon>
        <taxon>Mollusca</taxon>
        <taxon>Gastropoda</taxon>
        <taxon>Heterobranchia</taxon>
        <taxon>Euthyneura</taxon>
        <taxon>Panpulmonata</taxon>
        <taxon>Sacoglossa</taxon>
        <taxon>Placobranchoidea</taxon>
        <taxon>Plakobranchidae</taxon>
        <taxon>Elysia</taxon>
    </lineage>
</organism>
<feature type="compositionally biased region" description="Polar residues" evidence="1">
    <location>
        <begin position="23"/>
        <end position="33"/>
    </location>
</feature>
<dbReference type="EMBL" id="JAWDGP010002302">
    <property type="protein sequence ID" value="KAK3784199.1"/>
    <property type="molecule type" value="Genomic_DNA"/>
</dbReference>
<keyword evidence="3" id="KW-1185">Reference proteome</keyword>
<name>A0AAE1DV80_9GAST</name>
<proteinExistence type="predicted"/>
<evidence type="ECO:0000313" key="3">
    <source>
        <dbReference type="Proteomes" id="UP001283361"/>
    </source>
</evidence>
<evidence type="ECO:0000256" key="1">
    <source>
        <dbReference type="SAM" id="MobiDB-lite"/>
    </source>
</evidence>